<keyword evidence="1" id="KW-0812">Transmembrane</keyword>
<dbReference type="InterPro" id="IPR011989">
    <property type="entry name" value="ARM-like"/>
</dbReference>
<proteinExistence type="predicted"/>
<organism evidence="3">
    <name type="scientific">Blastocystis hominis</name>
    <dbReference type="NCBI Taxonomy" id="12968"/>
    <lineage>
        <taxon>Eukaryota</taxon>
        <taxon>Sar</taxon>
        <taxon>Stramenopiles</taxon>
        <taxon>Bigyra</taxon>
        <taxon>Opalozoa</taxon>
        <taxon>Opalinata</taxon>
        <taxon>Blastocystidae</taxon>
        <taxon>Blastocystis</taxon>
    </lineage>
</organism>
<dbReference type="AlphaFoldDB" id="D8M9V9"/>
<feature type="domain" description="Exportin-1/Importin-beta-like" evidence="2">
    <location>
        <begin position="56"/>
        <end position="210"/>
    </location>
</feature>
<feature type="transmembrane region" description="Helical" evidence="1">
    <location>
        <begin position="6"/>
        <end position="29"/>
    </location>
</feature>
<dbReference type="OrthoDB" id="2215036at2759"/>
<accession>D8M9V9</accession>
<dbReference type="EMBL" id="FN668689">
    <property type="protein sequence ID" value="CBK24848.2"/>
    <property type="molecule type" value="Genomic_DNA"/>
</dbReference>
<keyword evidence="4" id="KW-1185">Reference proteome</keyword>
<dbReference type="InterPro" id="IPR016024">
    <property type="entry name" value="ARM-type_fold"/>
</dbReference>
<gene>
    <name evidence="3" type="ORF">GSBLH_T00007198001</name>
</gene>
<dbReference type="InterPro" id="IPR013598">
    <property type="entry name" value="Exportin-1/Importin-b-like"/>
</dbReference>
<sequence length="258" mass="30636">MKMRTLLTIIYIYYPLLHLLLIISKWAVYGKEKKEQIKRFAESYLKDCINDATNPPPYLTTKFAEVFVELMKRSWPQYWPKAYELIKQAMRSSIRQFQTGEMIFTILLQEISDKEENSRLSIERRKDLIQQFNYNGDDFIKFILFTLDSYIKKMADSEQQKYLIQNTIDLFTAMIPCIPEKMIRSNIDSIYMMMDPVSTDRDVFQHVVNFLCSLAGVQYTANNRDFAISVLKRLLEVSKILPNFFDQMGDADLYKQFY</sequence>
<evidence type="ECO:0000259" key="2">
    <source>
        <dbReference type="Pfam" id="PF08389"/>
    </source>
</evidence>
<name>D8M9V9_BLAHO</name>
<evidence type="ECO:0000256" key="1">
    <source>
        <dbReference type="SAM" id="Phobius"/>
    </source>
</evidence>
<evidence type="ECO:0000313" key="4">
    <source>
        <dbReference type="Proteomes" id="UP000008312"/>
    </source>
</evidence>
<dbReference type="Pfam" id="PF08389">
    <property type="entry name" value="Xpo1"/>
    <property type="match status" value="1"/>
</dbReference>
<keyword evidence="1" id="KW-1133">Transmembrane helix</keyword>
<reference evidence="3" key="1">
    <citation type="submission" date="2010-02" db="EMBL/GenBank/DDBJ databases">
        <title>Sequencing and annotation of the Blastocystis hominis genome.</title>
        <authorList>
            <person name="Wincker P."/>
        </authorList>
    </citation>
    <scope>NUCLEOTIDE SEQUENCE</scope>
    <source>
        <strain evidence="3">Singapore isolate B</strain>
    </source>
</reference>
<dbReference type="InParanoid" id="D8M9V9"/>
<protein>
    <recommendedName>
        <fullName evidence="2">Exportin-1/Importin-beta-like domain-containing protein</fullName>
    </recommendedName>
</protein>
<keyword evidence="1" id="KW-0472">Membrane</keyword>
<dbReference type="Gene3D" id="1.25.10.10">
    <property type="entry name" value="Leucine-rich Repeat Variant"/>
    <property type="match status" value="1"/>
</dbReference>
<dbReference type="Proteomes" id="UP000008312">
    <property type="component" value="Unassembled WGS sequence"/>
</dbReference>
<dbReference type="GeneID" id="24923322"/>
<dbReference type="SUPFAM" id="SSF48371">
    <property type="entry name" value="ARM repeat"/>
    <property type="match status" value="1"/>
</dbReference>
<dbReference type="RefSeq" id="XP_012898896.1">
    <property type="nucleotide sequence ID" value="XM_013043442.1"/>
</dbReference>
<evidence type="ECO:0000313" key="3">
    <source>
        <dbReference type="EMBL" id="CBK24848.2"/>
    </source>
</evidence>